<feature type="repeat" description="ANK" evidence="9">
    <location>
        <begin position="231"/>
        <end position="263"/>
    </location>
</feature>
<feature type="compositionally biased region" description="Basic and acidic residues" evidence="10">
    <location>
        <begin position="1706"/>
        <end position="1731"/>
    </location>
</feature>
<feature type="region of interest" description="Disordered" evidence="10">
    <location>
        <begin position="842"/>
        <end position="866"/>
    </location>
</feature>
<dbReference type="PRINTS" id="PR01415">
    <property type="entry name" value="ANKYRIN"/>
</dbReference>
<evidence type="ECO:0000256" key="10">
    <source>
        <dbReference type="SAM" id="MobiDB-lite"/>
    </source>
</evidence>
<evidence type="ECO:0000256" key="3">
    <source>
        <dbReference type="ARBA" id="ARBA00022490"/>
    </source>
</evidence>
<feature type="domain" description="Death" evidence="11">
    <location>
        <begin position="1449"/>
        <end position="1523"/>
    </location>
</feature>
<feature type="domain" description="ZU5" evidence="12">
    <location>
        <begin position="943"/>
        <end position="1100"/>
    </location>
</feature>
<proteinExistence type="predicted"/>
<dbReference type="GO" id="GO:0007165">
    <property type="term" value="P:signal transduction"/>
    <property type="evidence" value="ECO:0007669"/>
    <property type="project" value="InterPro"/>
</dbReference>
<dbReference type="Pfam" id="PF00023">
    <property type="entry name" value="Ank"/>
    <property type="match status" value="4"/>
</dbReference>
<dbReference type="SMART" id="SM00005">
    <property type="entry name" value="DEATH"/>
    <property type="match status" value="1"/>
</dbReference>
<feature type="repeat" description="ANK" evidence="9">
    <location>
        <begin position="396"/>
        <end position="428"/>
    </location>
</feature>
<evidence type="ECO:0000256" key="8">
    <source>
        <dbReference type="ARBA" id="ARBA00023212"/>
    </source>
</evidence>
<evidence type="ECO:0000256" key="6">
    <source>
        <dbReference type="ARBA" id="ARBA00023043"/>
    </source>
</evidence>
<feature type="repeat" description="ANK" evidence="9">
    <location>
        <begin position="726"/>
        <end position="758"/>
    </location>
</feature>
<feature type="repeat" description="ANK" evidence="9">
    <location>
        <begin position="363"/>
        <end position="395"/>
    </location>
</feature>
<dbReference type="WBParaSite" id="ACRNAN_scaffold999.g7941.t1">
    <property type="protein sequence ID" value="ACRNAN_scaffold999.g7941.t1"/>
    <property type="gene ID" value="ACRNAN_scaffold999.g7941"/>
</dbReference>
<keyword evidence="8" id="KW-0206">Cytoskeleton</keyword>
<dbReference type="PANTHER" id="PTHR24123">
    <property type="entry name" value="ANKYRIN REPEAT-CONTAINING"/>
    <property type="match status" value="1"/>
</dbReference>
<feature type="region of interest" description="Disordered" evidence="10">
    <location>
        <begin position="1662"/>
        <end position="1731"/>
    </location>
</feature>
<feature type="repeat" description="ANK" evidence="9">
    <location>
        <begin position="429"/>
        <end position="461"/>
    </location>
</feature>
<evidence type="ECO:0000256" key="7">
    <source>
        <dbReference type="ARBA" id="ARBA00023136"/>
    </source>
</evidence>
<dbReference type="FunFam" id="1.25.40.20:FF:000095">
    <property type="entry name" value="Ankyrin 2, isoform J"/>
    <property type="match status" value="1"/>
</dbReference>
<dbReference type="Pfam" id="PF13637">
    <property type="entry name" value="Ank_4"/>
    <property type="match status" value="1"/>
</dbReference>
<dbReference type="InterPro" id="IPR036770">
    <property type="entry name" value="Ankyrin_rpt-contain_sf"/>
</dbReference>
<name>A0A914ESV8_9BILA</name>
<keyword evidence="6 9" id="KW-0040">ANK repeat</keyword>
<evidence type="ECO:0000313" key="13">
    <source>
        <dbReference type="Proteomes" id="UP000887540"/>
    </source>
</evidence>
<dbReference type="InterPro" id="IPR040745">
    <property type="entry name" value="Ankyrin_UPA"/>
</dbReference>
<dbReference type="Pfam" id="PF13857">
    <property type="entry name" value="Ank_5"/>
    <property type="match status" value="1"/>
</dbReference>
<dbReference type="InterPro" id="IPR011029">
    <property type="entry name" value="DEATH-like_dom_sf"/>
</dbReference>
<feature type="repeat" description="ANK" evidence="9">
    <location>
        <begin position="627"/>
        <end position="659"/>
    </location>
</feature>
<feature type="repeat" description="ANK" evidence="9">
    <location>
        <begin position="561"/>
        <end position="593"/>
    </location>
</feature>
<keyword evidence="3" id="KW-0963">Cytoplasm</keyword>
<dbReference type="Gene3D" id="1.10.533.10">
    <property type="entry name" value="Death Domain, Fas"/>
    <property type="match status" value="1"/>
</dbReference>
<evidence type="ECO:0000256" key="9">
    <source>
        <dbReference type="PROSITE-ProRule" id="PRU00023"/>
    </source>
</evidence>
<evidence type="ECO:0000256" key="1">
    <source>
        <dbReference type="ARBA" id="ARBA00004245"/>
    </source>
</evidence>
<dbReference type="Proteomes" id="UP000887540">
    <property type="component" value="Unplaced"/>
</dbReference>
<dbReference type="InterPro" id="IPR051165">
    <property type="entry name" value="Multifunctional_ANK_Repeat"/>
</dbReference>
<feature type="repeat" description="ANK" evidence="9">
    <location>
        <begin position="495"/>
        <end position="527"/>
    </location>
</feature>
<dbReference type="SUPFAM" id="SSF48403">
    <property type="entry name" value="Ankyrin repeat"/>
    <property type="match status" value="3"/>
</dbReference>
<dbReference type="Pfam" id="PF17809">
    <property type="entry name" value="UPA_2"/>
    <property type="match status" value="1"/>
</dbReference>
<feature type="repeat" description="ANK" evidence="9">
    <location>
        <begin position="528"/>
        <end position="560"/>
    </location>
</feature>
<keyword evidence="4" id="KW-0597">Phosphoprotein</keyword>
<dbReference type="FunFam" id="1.25.40.20:FF:000001">
    <property type="entry name" value="Ankyrin-2 isoform 2"/>
    <property type="match status" value="1"/>
</dbReference>
<accession>A0A914ESV8</accession>
<sequence length="1731" mass="190784">MADQEPTNLDYQQEHNGNPPAPPPPEPGTSAQPTRNENNASFLRAARAGNLERVLEHLRNGTDINTCNSNGLNALHLASKEGHHEVVRELIKRKAVVDAATKKGNTALHIASLAGQDIIVTILVENGANVNAQSLNGFTPLYMAAQENHENVVRYLLAHGANQTLATEDGFTPLAVALQQGHDRVVALLLENDSGTKVKLPALHIAAKKDDTKAATLLLQSEQNANVTSKSGFTPLHIAAHYGNENVAKLLLEKGANVNYQARHNISPLHVAAKWGRGNLCTILLAHGAIIDCRTRDLLTPLHCAARSGHDQVVDLLLEKGAPISAKTKNGLAPLHMAAQGDHVDCARILLYHRAAVDDVTVDYLTPLHVAAHCGHVRVAKLLLDRNADPNARALNGFTPLHIACKKNRIKVVELLLKYHASIEATTESGLSPLHVASFMGCINIVIYLIQQGANVDVETVRGETPLHLAARANQTDIVRVLVRNGAKVDAQARELQTPLHIASRLGNTDIVMLLLQAGANVNSATRDQYTPLHIAAKEGQEEVALILLDHNAHKDILTKKGFTPLHLAAKYGNLPLAKLLLERGTPVDIQGKNQVTPLHVAAHYNNDKVALLLLESGASAHATAKNGYTPLHIAAKKNQMEIAASLLRFNANPNSESRAGFTPLHLASEEGHREMAALLMENGAKVGAQAKNGLTPMHLCAQEDRVEVAQELVNNNADLNPQTKAGYTPLHVACHFGQINMVRFLIENGALVGSETKAGYTPLHQAAQQGHNNVVRYLLEHGASPNSKTSTGQTPLSIAQRLGYVSVVETLKTVTETTVITETTTITEERYKPQNPEAMNETMFSESEDEADDHQQAQAAHEKDFNESMTQGLRDSAVIHLIHTGEQLTTKTPYDATDADLDAVIRKAQSQPVATALPDSSFLENGHDDNIVITREPVAPSFLISFLVDARGGAMRGCRHSGVRVIIPPRKAAAPTRITCRYLKKEKLAHPPPLSEGEALASRILEMGPHGAKFLGPVILEVPHFASLRGREREIVILRSDDGQHWKEHQLEATEDAVQEVLNESFDATELQQLDDLHTTRITRILTNDFPMYFAVVTRVRQEVHCVGPEGGVILSSVVPRVQAIFPDGSLTKTIKVSLQAQPVPQEVVTKLHGNRVAVSPIVTVEPRRRKFHKPITLVIPLPQSMHKGMLTQYSGQPGQEPPTLRLLCSITGGASPAQWEDITGTTQLTFTGEEVSFTTTVSARFWLMDCQTPRDAARMAQEVYNEAIAVPYMAKFVVFARRPFPVEGQLRLFCMTDDREDKTLEKQEGFTEIAKSRDVEVLSSRHQFLEFAGNLVPITKSGDQLSVYFLPFQENRLAFNTKVRQTDDEEAASTGRIAVMKEPKIRAENIPPQHPICTLTITLPEYTGPLPPLGEYRKETFQPIQAKYSAALAFIPSDSDPIPINFVAKHIGPDWPRLARALQVPDSDVRQIKKELVGAEPISTLKIWIYLKSTEATLTELQQALRKIGRDDIVHRMNKMDLDSEGDSLRLADSSNLTRSQFTSKSSVDRREPTPTEVQTVVTRTERRVHVSEEGPVVDEHTTTTVYKDDQKVDHKVEEKTAVPLNEEEQERWHAELTPEEEDMIENSRKAMVIQKEDHTDDGIVKTTTIITSHVVPEPEVHYAYEQEPSSTVEERYAYEEEEERYSPEEQAELSAIHEEEEGRPESAETVEEVRSQPSEHGRREGSHE</sequence>
<feature type="repeat" description="ANK" evidence="9">
    <location>
        <begin position="297"/>
        <end position="329"/>
    </location>
</feature>
<keyword evidence="5" id="KW-0677">Repeat</keyword>
<evidence type="ECO:0000256" key="4">
    <source>
        <dbReference type="ARBA" id="ARBA00022553"/>
    </source>
</evidence>
<dbReference type="InterPro" id="IPR000488">
    <property type="entry name" value="Death_dom"/>
</dbReference>
<dbReference type="Gene3D" id="2.60.40.2660">
    <property type="match status" value="1"/>
</dbReference>
<dbReference type="FunFam" id="2.60.220.30:FF:000001">
    <property type="entry name" value="Ankyrin-3 isoform 2"/>
    <property type="match status" value="1"/>
</dbReference>
<dbReference type="Gene3D" id="1.25.40.20">
    <property type="entry name" value="Ankyrin repeat-containing domain"/>
    <property type="match status" value="3"/>
</dbReference>
<feature type="compositionally biased region" description="Polar residues" evidence="10">
    <location>
        <begin position="1535"/>
        <end position="1548"/>
    </location>
</feature>
<feature type="compositionally biased region" description="Polar residues" evidence="10">
    <location>
        <begin position="1"/>
        <end position="11"/>
    </location>
</feature>
<feature type="repeat" description="ANK" evidence="9">
    <location>
        <begin position="330"/>
        <end position="362"/>
    </location>
</feature>
<comment type="subcellular location">
    <subcellularLocation>
        <location evidence="1">Cytoplasm</location>
        <location evidence="1">Cytoskeleton</location>
    </subcellularLocation>
    <subcellularLocation>
        <location evidence="2">Membrane</location>
    </subcellularLocation>
</comment>
<keyword evidence="13" id="KW-1185">Reference proteome</keyword>
<evidence type="ECO:0000313" key="14">
    <source>
        <dbReference type="WBParaSite" id="ACRNAN_scaffold999.g7941.t1"/>
    </source>
</evidence>
<dbReference type="Pfam" id="PF00791">
    <property type="entry name" value="ZU5"/>
    <property type="match status" value="1"/>
</dbReference>
<dbReference type="PROSITE" id="PS50297">
    <property type="entry name" value="ANK_REP_REGION"/>
    <property type="match status" value="21"/>
</dbReference>
<feature type="repeat" description="ANK" evidence="9">
    <location>
        <begin position="759"/>
        <end position="791"/>
    </location>
</feature>
<feature type="repeat" description="ANK" evidence="9">
    <location>
        <begin position="264"/>
        <end position="296"/>
    </location>
</feature>
<dbReference type="InterPro" id="IPR000906">
    <property type="entry name" value="ZU5_dom"/>
</dbReference>
<keyword evidence="7" id="KW-0472">Membrane</keyword>
<dbReference type="PANTHER" id="PTHR24123:SF141">
    <property type="entry name" value="ANKYRIN 2, ISOFORM U"/>
    <property type="match status" value="1"/>
</dbReference>
<feature type="repeat" description="ANK" evidence="9">
    <location>
        <begin position="70"/>
        <end position="102"/>
    </location>
</feature>
<dbReference type="InterPro" id="IPR002110">
    <property type="entry name" value="Ankyrin_rpt"/>
</dbReference>
<evidence type="ECO:0000259" key="12">
    <source>
        <dbReference type="PROSITE" id="PS51145"/>
    </source>
</evidence>
<dbReference type="FunFam" id="1.25.40.20:FF:000003">
    <property type="entry name" value="Ankyrin, isoform B"/>
    <property type="match status" value="1"/>
</dbReference>
<feature type="repeat" description="ANK" evidence="9">
    <location>
        <begin position="103"/>
        <end position="135"/>
    </location>
</feature>
<evidence type="ECO:0000259" key="11">
    <source>
        <dbReference type="PROSITE" id="PS50017"/>
    </source>
</evidence>
<dbReference type="PROSITE" id="PS51145">
    <property type="entry name" value="ZU5"/>
    <property type="match status" value="2"/>
</dbReference>
<dbReference type="Pfam" id="PF00531">
    <property type="entry name" value="Death"/>
    <property type="match status" value="1"/>
</dbReference>
<feature type="repeat" description="ANK" evidence="9">
    <location>
        <begin position="136"/>
        <end position="168"/>
    </location>
</feature>
<dbReference type="Pfam" id="PF12796">
    <property type="entry name" value="Ank_2"/>
    <property type="match status" value="5"/>
</dbReference>
<dbReference type="FunFam" id="2.60.220.30:FF:000002">
    <property type="entry name" value="Ankyrin-3 isoform 2"/>
    <property type="match status" value="1"/>
</dbReference>
<evidence type="ECO:0000256" key="2">
    <source>
        <dbReference type="ARBA" id="ARBA00004370"/>
    </source>
</evidence>
<dbReference type="SMART" id="SM00248">
    <property type="entry name" value="ANK"/>
    <property type="match status" value="23"/>
</dbReference>
<feature type="repeat" description="ANK" evidence="9">
    <location>
        <begin position="660"/>
        <end position="692"/>
    </location>
</feature>
<feature type="repeat" description="ANK" evidence="9">
    <location>
        <begin position="169"/>
        <end position="201"/>
    </location>
</feature>
<dbReference type="GO" id="GO:0016020">
    <property type="term" value="C:membrane"/>
    <property type="evidence" value="ECO:0007669"/>
    <property type="project" value="UniProtKB-SubCell"/>
</dbReference>
<dbReference type="SUPFAM" id="SSF47986">
    <property type="entry name" value="DEATH domain"/>
    <property type="match status" value="1"/>
</dbReference>
<feature type="domain" description="ZU5" evidence="12">
    <location>
        <begin position="1102"/>
        <end position="1246"/>
    </location>
</feature>
<dbReference type="PROSITE" id="PS50017">
    <property type="entry name" value="DEATH_DOMAIN"/>
    <property type="match status" value="1"/>
</dbReference>
<evidence type="ECO:0000256" key="5">
    <source>
        <dbReference type="ARBA" id="ARBA00022737"/>
    </source>
</evidence>
<feature type="region of interest" description="Disordered" evidence="10">
    <location>
        <begin position="1534"/>
        <end position="1558"/>
    </location>
</feature>
<dbReference type="Gene3D" id="2.60.220.30">
    <property type="match status" value="2"/>
</dbReference>
<feature type="repeat" description="ANK" evidence="9">
    <location>
        <begin position="693"/>
        <end position="725"/>
    </location>
</feature>
<feature type="region of interest" description="Disordered" evidence="10">
    <location>
        <begin position="1"/>
        <end position="36"/>
    </location>
</feature>
<organism evidence="13 14">
    <name type="scientific">Acrobeloides nanus</name>
    <dbReference type="NCBI Taxonomy" id="290746"/>
    <lineage>
        <taxon>Eukaryota</taxon>
        <taxon>Metazoa</taxon>
        <taxon>Ecdysozoa</taxon>
        <taxon>Nematoda</taxon>
        <taxon>Chromadorea</taxon>
        <taxon>Rhabditida</taxon>
        <taxon>Tylenchina</taxon>
        <taxon>Cephalobomorpha</taxon>
        <taxon>Cephaloboidea</taxon>
        <taxon>Cephalobidae</taxon>
        <taxon>Acrobeloides</taxon>
    </lineage>
</organism>
<reference evidence="14" key="1">
    <citation type="submission" date="2022-11" db="UniProtKB">
        <authorList>
            <consortium name="WormBaseParasite"/>
        </authorList>
    </citation>
    <scope>IDENTIFICATION</scope>
</reference>
<feature type="repeat" description="ANK" evidence="9">
    <location>
        <begin position="462"/>
        <end position="494"/>
    </location>
</feature>
<dbReference type="GO" id="GO:0005856">
    <property type="term" value="C:cytoskeleton"/>
    <property type="evidence" value="ECO:0007669"/>
    <property type="project" value="UniProtKB-SubCell"/>
</dbReference>
<feature type="repeat" description="ANK" evidence="9">
    <location>
        <begin position="594"/>
        <end position="626"/>
    </location>
</feature>
<dbReference type="PROSITE" id="PS50088">
    <property type="entry name" value="ANK_REPEAT"/>
    <property type="match status" value="21"/>
</dbReference>
<dbReference type="SMART" id="SM00218">
    <property type="entry name" value="ZU5"/>
    <property type="match status" value="1"/>
</dbReference>
<protein>
    <submittedName>
        <fullName evidence="14">Ankyrin-2</fullName>
    </submittedName>
</protein>